<evidence type="ECO:0000256" key="3">
    <source>
        <dbReference type="ARBA" id="ARBA00022692"/>
    </source>
</evidence>
<evidence type="ECO:0000313" key="7">
    <source>
        <dbReference type="EMBL" id="MBK0382209.1"/>
    </source>
</evidence>
<dbReference type="Pfam" id="PF03706">
    <property type="entry name" value="LPG_synthase_TM"/>
    <property type="match status" value="1"/>
</dbReference>
<feature type="transmembrane region" description="Helical" evidence="6">
    <location>
        <begin position="147"/>
        <end position="169"/>
    </location>
</feature>
<sequence length="314" mass="35183">MAITYYLFKTQYHSNFIADLGKADKDWILLTAITGLIPHFFRALRWKLLLQPIQKKPTSTLNAFNAIMIGYLANLALPRAGELLRCAWLSKKEEISTISLIGTVITERIIDLLVLVIMVLIGLGLYFEIILHFIKGIDFKTLILAKLYLAVALIIFLMMMAFVVFKIFTSQNKMAVKIKGFLMQLKEGLLSLKRIKSPYLFVFYTIAIWFFYILSSYCGFKMMNQTAMLNFSDALLTVIAGSFGMIAPIQGGIGAFHFMVSQCLVFLNINAGAALVYATILHAIQTLVVIVFGTLALVIGVAYQPHKKLNGTKP</sequence>
<dbReference type="Proteomes" id="UP000660024">
    <property type="component" value="Unassembled WGS sequence"/>
</dbReference>
<evidence type="ECO:0000256" key="1">
    <source>
        <dbReference type="ARBA" id="ARBA00004651"/>
    </source>
</evidence>
<comment type="subcellular location">
    <subcellularLocation>
        <location evidence="1">Cell membrane</location>
        <topology evidence="1">Multi-pass membrane protein</topology>
    </subcellularLocation>
</comment>
<dbReference type="InterPro" id="IPR022791">
    <property type="entry name" value="L-PG_synthase/AglD"/>
</dbReference>
<reference evidence="7 8" key="1">
    <citation type="submission" date="2020-12" db="EMBL/GenBank/DDBJ databases">
        <title>Bacterial novel species Pedobacter sp. SD-b isolated from soil.</title>
        <authorList>
            <person name="Jung H.-Y."/>
        </authorList>
    </citation>
    <scope>NUCLEOTIDE SEQUENCE [LARGE SCALE GENOMIC DNA]</scope>
    <source>
        <strain evidence="7 8">SD-b</strain>
    </source>
</reference>
<evidence type="ECO:0000256" key="2">
    <source>
        <dbReference type="ARBA" id="ARBA00022475"/>
    </source>
</evidence>
<evidence type="ECO:0000256" key="4">
    <source>
        <dbReference type="ARBA" id="ARBA00022989"/>
    </source>
</evidence>
<keyword evidence="4 6" id="KW-1133">Transmembrane helix</keyword>
<feature type="transmembrane region" description="Helical" evidence="6">
    <location>
        <begin position="283"/>
        <end position="303"/>
    </location>
</feature>
<evidence type="ECO:0000256" key="6">
    <source>
        <dbReference type="SAM" id="Phobius"/>
    </source>
</evidence>
<proteinExistence type="predicted"/>
<gene>
    <name evidence="7" type="ORF">I5M32_04485</name>
</gene>
<dbReference type="EMBL" id="JAEHFY010000005">
    <property type="protein sequence ID" value="MBK0382209.1"/>
    <property type="molecule type" value="Genomic_DNA"/>
</dbReference>
<keyword evidence="5 6" id="KW-0472">Membrane</keyword>
<organism evidence="7 8">
    <name type="scientific">Pedobacter segetis</name>
    <dbReference type="NCBI Taxonomy" id="2793069"/>
    <lineage>
        <taxon>Bacteria</taxon>
        <taxon>Pseudomonadati</taxon>
        <taxon>Bacteroidota</taxon>
        <taxon>Sphingobacteriia</taxon>
        <taxon>Sphingobacteriales</taxon>
        <taxon>Sphingobacteriaceae</taxon>
        <taxon>Pedobacter</taxon>
    </lineage>
</organism>
<keyword evidence="2" id="KW-1003">Cell membrane</keyword>
<evidence type="ECO:0000313" key="8">
    <source>
        <dbReference type="Proteomes" id="UP000660024"/>
    </source>
</evidence>
<comment type="caution">
    <text evidence="7">The sequence shown here is derived from an EMBL/GenBank/DDBJ whole genome shotgun (WGS) entry which is preliminary data.</text>
</comment>
<feature type="transmembrane region" description="Helical" evidence="6">
    <location>
        <begin position="109"/>
        <end position="127"/>
    </location>
</feature>
<feature type="transmembrane region" description="Helical" evidence="6">
    <location>
        <begin position="199"/>
        <end position="217"/>
    </location>
</feature>
<keyword evidence="8" id="KW-1185">Reference proteome</keyword>
<keyword evidence="3 6" id="KW-0812">Transmembrane</keyword>
<accession>A0ABS1BJ33</accession>
<dbReference type="PANTHER" id="PTHR39087:SF2">
    <property type="entry name" value="UPF0104 MEMBRANE PROTEIN MJ1595"/>
    <property type="match status" value="1"/>
</dbReference>
<name>A0ABS1BJ33_9SPHI</name>
<feature type="transmembrane region" description="Helical" evidence="6">
    <location>
        <begin position="256"/>
        <end position="277"/>
    </location>
</feature>
<dbReference type="PANTHER" id="PTHR39087">
    <property type="entry name" value="UPF0104 MEMBRANE PROTEIN MJ1595"/>
    <property type="match status" value="1"/>
</dbReference>
<feature type="transmembrane region" description="Helical" evidence="6">
    <location>
        <begin position="229"/>
        <end position="249"/>
    </location>
</feature>
<dbReference type="NCBIfam" id="TIGR00374">
    <property type="entry name" value="flippase-like domain"/>
    <property type="match status" value="1"/>
</dbReference>
<protein>
    <submittedName>
        <fullName evidence="7">Flippase-like domain-containing protein</fullName>
    </submittedName>
</protein>
<evidence type="ECO:0000256" key="5">
    <source>
        <dbReference type="ARBA" id="ARBA00023136"/>
    </source>
</evidence>